<feature type="transmembrane region" description="Helical" evidence="2">
    <location>
        <begin position="187"/>
        <end position="209"/>
    </location>
</feature>
<feature type="region of interest" description="Disordered" evidence="1">
    <location>
        <begin position="452"/>
        <end position="481"/>
    </location>
</feature>
<feature type="transmembrane region" description="Helical" evidence="2">
    <location>
        <begin position="12"/>
        <end position="38"/>
    </location>
</feature>
<proteinExistence type="predicted"/>
<name>A0AAV0ARR7_PHAPC</name>
<keyword evidence="2" id="KW-1133">Transmembrane helix</keyword>
<reference evidence="3" key="1">
    <citation type="submission" date="2022-06" db="EMBL/GenBank/DDBJ databases">
        <authorList>
            <consortium name="SYNGENTA / RWTH Aachen University"/>
        </authorList>
    </citation>
    <scope>NUCLEOTIDE SEQUENCE</scope>
</reference>
<comment type="caution">
    <text evidence="3">The sequence shown here is derived from an EMBL/GenBank/DDBJ whole genome shotgun (WGS) entry which is preliminary data.</text>
</comment>
<dbReference type="Proteomes" id="UP001153365">
    <property type="component" value="Unassembled WGS sequence"/>
</dbReference>
<dbReference type="EMBL" id="CALTRL010000977">
    <property type="protein sequence ID" value="CAH7670363.1"/>
    <property type="molecule type" value="Genomic_DNA"/>
</dbReference>
<feature type="transmembrane region" description="Helical" evidence="2">
    <location>
        <begin position="70"/>
        <end position="92"/>
    </location>
</feature>
<gene>
    <name evidence="3" type="ORF">PPACK8108_LOCUS5060</name>
</gene>
<evidence type="ECO:0000313" key="4">
    <source>
        <dbReference type="Proteomes" id="UP001153365"/>
    </source>
</evidence>
<sequence length="501" mass="55103">MSTDYSSRTLVVIKGILASQILSVPFSSSLSLVVLIFASRYWSKTSISNQSQKFFEYPQGRPARVTLARFGSALVALICVLMTIMELTIVYQTALTRADDIEFLTKIPWTSSLIPVLSSIVSIPAQTYFSNKACHVVQRPRILMFFLAILGLVSIATGTAASLALLIQSPQRTGEIALVSAAEGLFWSYLILITVSSLAISVPLVINFLRERRSLKNGINSKALAPAKPTKTTSSLRFLFSTYLMVFVIDFICFVSAVVSASPNFNAALHASQAFLVLQKLMVRVMAMAYVYALIEGIPKSPSLNISAPYMDNGFGNQKDHTTSRLMGSLKNKPSKFFKNPDLREIHSSSVINLTKFNTHAHAPIPMEDEDEEEDNGGEEIFLYHYPSNVISPLGLESYSEDGANRVSKASSYGSLNKNYQLPAVGIPPSEKLPPIPKKPKYILPAMARKSSINSPPNLPTMPGKVHQINSNKKKDKHDRRVSTIKYISSNSSGTFQSCEL</sequence>
<organism evidence="3 4">
    <name type="scientific">Phakopsora pachyrhizi</name>
    <name type="common">Asian soybean rust disease fungus</name>
    <dbReference type="NCBI Taxonomy" id="170000"/>
    <lineage>
        <taxon>Eukaryota</taxon>
        <taxon>Fungi</taxon>
        <taxon>Dikarya</taxon>
        <taxon>Basidiomycota</taxon>
        <taxon>Pucciniomycotina</taxon>
        <taxon>Pucciniomycetes</taxon>
        <taxon>Pucciniales</taxon>
        <taxon>Phakopsoraceae</taxon>
        <taxon>Phakopsora</taxon>
    </lineage>
</organism>
<evidence type="ECO:0000313" key="3">
    <source>
        <dbReference type="EMBL" id="CAH7670363.1"/>
    </source>
</evidence>
<accession>A0AAV0ARR7</accession>
<keyword evidence="2" id="KW-0812">Transmembrane</keyword>
<feature type="transmembrane region" description="Helical" evidence="2">
    <location>
        <begin position="142"/>
        <end position="167"/>
    </location>
</feature>
<protein>
    <submittedName>
        <fullName evidence="3">Uncharacterized protein</fullName>
    </submittedName>
</protein>
<feature type="transmembrane region" description="Helical" evidence="2">
    <location>
        <begin position="112"/>
        <end position="130"/>
    </location>
</feature>
<feature type="transmembrane region" description="Helical" evidence="2">
    <location>
        <begin position="238"/>
        <end position="262"/>
    </location>
</feature>
<evidence type="ECO:0000256" key="1">
    <source>
        <dbReference type="SAM" id="MobiDB-lite"/>
    </source>
</evidence>
<evidence type="ECO:0000256" key="2">
    <source>
        <dbReference type="SAM" id="Phobius"/>
    </source>
</evidence>
<dbReference type="AlphaFoldDB" id="A0AAV0ARR7"/>
<keyword evidence="2" id="KW-0472">Membrane</keyword>
<keyword evidence="4" id="KW-1185">Reference proteome</keyword>